<comment type="subcellular location">
    <subcellularLocation>
        <location evidence="1">Nucleus</location>
    </subcellularLocation>
</comment>
<evidence type="ECO:0000256" key="6">
    <source>
        <dbReference type="SAM" id="MobiDB-lite"/>
    </source>
</evidence>
<keyword evidence="2" id="KW-0805">Transcription regulation</keyword>
<evidence type="ECO:0000256" key="5">
    <source>
        <dbReference type="ARBA" id="ARBA00023242"/>
    </source>
</evidence>
<evidence type="ECO:0000313" key="9">
    <source>
        <dbReference type="Proteomes" id="UP000657918"/>
    </source>
</evidence>
<evidence type="ECO:0000256" key="2">
    <source>
        <dbReference type="ARBA" id="ARBA00023015"/>
    </source>
</evidence>
<dbReference type="InterPro" id="IPR003340">
    <property type="entry name" value="B3_DNA-bd"/>
</dbReference>
<gene>
    <name evidence="8" type="ORF">SADUNF_Sadunf04G0084400</name>
</gene>
<dbReference type="SMART" id="SM01019">
    <property type="entry name" value="B3"/>
    <property type="match status" value="1"/>
</dbReference>
<keyword evidence="4" id="KW-0804">Transcription</keyword>
<organism evidence="8 9">
    <name type="scientific">Salix dunnii</name>
    <dbReference type="NCBI Taxonomy" id="1413687"/>
    <lineage>
        <taxon>Eukaryota</taxon>
        <taxon>Viridiplantae</taxon>
        <taxon>Streptophyta</taxon>
        <taxon>Embryophyta</taxon>
        <taxon>Tracheophyta</taxon>
        <taxon>Spermatophyta</taxon>
        <taxon>Magnoliopsida</taxon>
        <taxon>eudicotyledons</taxon>
        <taxon>Gunneridae</taxon>
        <taxon>Pentapetalae</taxon>
        <taxon>rosids</taxon>
        <taxon>fabids</taxon>
        <taxon>Malpighiales</taxon>
        <taxon>Salicaceae</taxon>
        <taxon>Saliceae</taxon>
        <taxon>Salix</taxon>
    </lineage>
</organism>
<dbReference type="PANTHER" id="PTHR34269">
    <property type="entry name" value="TRANSCRIPTION FACTOR B3-DOMAIN FAMILY-RELATED"/>
    <property type="match status" value="1"/>
</dbReference>
<keyword evidence="5" id="KW-0539">Nucleus</keyword>
<reference evidence="8 9" key="1">
    <citation type="submission" date="2020-10" db="EMBL/GenBank/DDBJ databases">
        <title>Plant Genome Project.</title>
        <authorList>
            <person name="Zhang R.-G."/>
        </authorList>
    </citation>
    <scope>NUCLEOTIDE SEQUENCE [LARGE SCALE GENOMIC DNA]</scope>
    <source>
        <strain evidence="8">FAFU-HL-1</strain>
        <tissue evidence="8">Leaf</tissue>
    </source>
</reference>
<evidence type="ECO:0000259" key="7">
    <source>
        <dbReference type="SMART" id="SM01019"/>
    </source>
</evidence>
<name>A0A835KE00_9ROSI</name>
<protein>
    <recommendedName>
        <fullName evidence="7">TF-B3 domain-containing protein</fullName>
    </recommendedName>
</protein>
<dbReference type="EMBL" id="JADGMS010000004">
    <property type="protein sequence ID" value="KAF9684116.1"/>
    <property type="molecule type" value="Genomic_DNA"/>
</dbReference>
<evidence type="ECO:0000256" key="3">
    <source>
        <dbReference type="ARBA" id="ARBA00023125"/>
    </source>
</evidence>
<keyword evidence="9" id="KW-1185">Reference proteome</keyword>
<comment type="caution">
    <text evidence="8">The sequence shown here is derived from an EMBL/GenBank/DDBJ whole genome shotgun (WGS) entry which is preliminary data.</text>
</comment>
<dbReference type="GO" id="GO:0003677">
    <property type="term" value="F:DNA binding"/>
    <property type="evidence" value="ECO:0007669"/>
    <property type="project" value="UniProtKB-KW"/>
</dbReference>
<evidence type="ECO:0000313" key="8">
    <source>
        <dbReference type="EMBL" id="KAF9684116.1"/>
    </source>
</evidence>
<dbReference type="InterPro" id="IPR015300">
    <property type="entry name" value="DNA-bd_pseudobarrel_sf"/>
</dbReference>
<dbReference type="GO" id="GO:0005634">
    <property type="term" value="C:nucleus"/>
    <property type="evidence" value="ECO:0007669"/>
    <property type="project" value="UniProtKB-SubCell"/>
</dbReference>
<feature type="region of interest" description="Disordered" evidence="6">
    <location>
        <begin position="1"/>
        <end position="23"/>
    </location>
</feature>
<accession>A0A835KE00</accession>
<evidence type="ECO:0000256" key="4">
    <source>
        <dbReference type="ARBA" id="ARBA00023163"/>
    </source>
</evidence>
<sequence length="190" mass="22099">MEKHGGFGSGEFPWNQSRNQESAAELERSRVAFNLRRMRTSYTMVDLLEERSRGVSTQLTLSHHDPFTIKKKMKPSDLGNLCRLLVPSDFVEKHILPFLNTDQASQVVGVVNQETNRGLKVRVWDMNTGSMHHLVFKRWSTSRSYIFNDGWTKDFVRRRNLAEGDEIGLYWDNDQSRFNFSVLSRACLVR</sequence>
<dbReference type="OrthoDB" id="1915967at2759"/>
<evidence type="ECO:0000256" key="1">
    <source>
        <dbReference type="ARBA" id="ARBA00004123"/>
    </source>
</evidence>
<dbReference type="Gene3D" id="2.40.330.10">
    <property type="entry name" value="DNA-binding pseudobarrel domain"/>
    <property type="match status" value="1"/>
</dbReference>
<dbReference type="PANTHER" id="PTHR34269:SF11">
    <property type="entry name" value="B3 DOMAIN PROTEIN"/>
    <property type="match status" value="1"/>
</dbReference>
<dbReference type="Proteomes" id="UP000657918">
    <property type="component" value="Chromosome 4"/>
</dbReference>
<feature type="domain" description="TF-B3" evidence="7">
    <location>
        <begin position="69"/>
        <end position="186"/>
    </location>
</feature>
<dbReference type="Pfam" id="PF02362">
    <property type="entry name" value="B3"/>
    <property type="match status" value="1"/>
</dbReference>
<dbReference type="SUPFAM" id="SSF101936">
    <property type="entry name" value="DNA-binding pseudobarrel domain"/>
    <property type="match status" value="1"/>
</dbReference>
<proteinExistence type="predicted"/>
<dbReference type="CDD" id="cd10017">
    <property type="entry name" value="B3_DNA"/>
    <property type="match status" value="1"/>
</dbReference>
<dbReference type="InterPro" id="IPR051442">
    <property type="entry name" value="B3_domain"/>
</dbReference>
<dbReference type="AlphaFoldDB" id="A0A835KE00"/>
<keyword evidence="3" id="KW-0238">DNA-binding</keyword>